<feature type="compositionally biased region" description="Acidic residues" evidence="1">
    <location>
        <begin position="257"/>
        <end position="267"/>
    </location>
</feature>
<dbReference type="AlphaFoldDB" id="A0A316VLJ4"/>
<feature type="region of interest" description="Disordered" evidence="1">
    <location>
        <begin position="665"/>
        <end position="706"/>
    </location>
</feature>
<feature type="region of interest" description="Disordered" evidence="1">
    <location>
        <begin position="226"/>
        <end position="267"/>
    </location>
</feature>
<feature type="compositionally biased region" description="Low complexity" evidence="1">
    <location>
        <begin position="226"/>
        <end position="241"/>
    </location>
</feature>
<dbReference type="InParanoid" id="A0A316VLJ4"/>
<feature type="region of interest" description="Disordered" evidence="1">
    <location>
        <begin position="918"/>
        <end position="965"/>
    </location>
</feature>
<evidence type="ECO:0000313" key="3">
    <source>
        <dbReference type="Proteomes" id="UP000245771"/>
    </source>
</evidence>
<feature type="region of interest" description="Disordered" evidence="1">
    <location>
        <begin position="151"/>
        <end position="210"/>
    </location>
</feature>
<reference evidence="2 3" key="1">
    <citation type="journal article" date="2018" name="Mol. Biol. Evol.">
        <title>Broad Genomic Sampling Reveals a Smut Pathogenic Ancestry of the Fungal Clade Ustilaginomycotina.</title>
        <authorList>
            <person name="Kijpornyongpan T."/>
            <person name="Mondo S.J."/>
            <person name="Barry K."/>
            <person name="Sandor L."/>
            <person name="Lee J."/>
            <person name="Lipzen A."/>
            <person name="Pangilinan J."/>
            <person name="LaButti K."/>
            <person name="Hainaut M."/>
            <person name="Henrissat B."/>
            <person name="Grigoriev I.V."/>
            <person name="Spatafora J.W."/>
            <person name="Aime M.C."/>
        </authorList>
    </citation>
    <scope>NUCLEOTIDE SEQUENCE [LARGE SCALE GENOMIC DNA]</scope>
    <source>
        <strain evidence="2 3">MCA 3882</strain>
    </source>
</reference>
<gene>
    <name evidence="2" type="ORF">FA14DRAFT_159980</name>
</gene>
<feature type="compositionally biased region" description="Polar residues" evidence="1">
    <location>
        <begin position="570"/>
        <end position="596"/>
    </location>
</feature>
<sequence>MASSVEDVGKASNGNDDKTHKLAFPPPAAIFAIPTHATTHASASTYGEPAEDESITEERDTALQGRPRPSPGLELVEKSEAAMEDYRYIDPYAGTSLASTDQLAASRFDVPLSYPASGPWRTANTILSKDVSGIHNSDNILNHTERQYRPPITTVTPTQSPLPSPATAEEAPPKYRRNHWPPFTSPGGSPAADRGVVNGDPPAQGGRFPRWRGWLEKRAMERHYAQADAAAAAEAGPSGSAETREDVRRKKSWGAGVEDDDALSDAEENDQDLPFNIDCPLHIHSFGSRFIPHIPSLPLCAVTIDLPPPTTWSTARLLRRNIPEESKRRVLLVGTVDGLYAVEIRRQKREEEGGDSISRKIRGADPQSRQSNRGSWNGNVRVTQIWSGVGVYQLSLLSTQQQEPDTRTGLYGFTSRPAPVNEAGIMLALCSTKTESSKNHSPFAIPTASQSGLLGEMNLGGGTGTTSSAHGHRDPAQQVLSTGHVGTGGGGGQSKMCPPSGSGEVRMWSIEAIRRIVTHVLDSTDHQPLDLLNKSRANKTGNVRANLTARLRRAWAHLGDPSSDRKANRLSRQYSSDQSPMSQTDGLQMRTSNSADGSKMATNAHRLNHARSQSEQLLSSSKRYVSEKAPVPVQEESPVLDSAHQECLRLAHTWVPIVLPGSHPYQSGGMGHSESASSLFSDDNHVGTGPTNSTHGHSTPSSTTFTSSGKGVSFYALIEAGAELRNSGTWYLALAHAKSILLYESVRPISKGDSRSWAFLKEFYTPSAPKGMAFCFSASPENDDQARNSMSSGPGNSSIKRQLASQRSVKSSSYSSVFRAHPSLNLFVSLGKKAVMIRASDGNVKEMEMLPIAGKGHDPEALSPTSESGNQPSNKSSLGHSHSRKASEMFESQSSSKEYWVGLERVTAQVAIRCKHHGPVPVGEAGVSSNAANDDDDDDDDDEWDSDGPATPGERGVTLRDTSTGLTGRAALLRRQQQRRPQVPAHTISAGLTILSKGTQTQVLASPLPRDVFQPRPYESVQWSATPTAVTASARVIGLERDLSSGAVSIDSLGRANQKRASMMSEYSLPGGSSNVVILHILVSILASLPSKVEMKRIKVKLPIRTPFMFRRDSELELEPIVTPSSASNTPNRTPNLAAESGEDDFAGHSENVEAQQELEYLCGMLVPTHYDQISLKPWEAGGDGGAWAFDWRGANDFRVFYCGVQI</sequence>
<dbReference type="STRING" id="1280837.A0A316VLJ4"/>
<organism evidence="2 3">
    <name type="scientific">Meira miltonrushii</name>
    <dbReference type="NCBI Taxonomy" id="1280837"/>
    <lineage>
        <taxon>Eukaryota</taxon>
        <taxon>Fungi</taxon>
        <taxon>Dikarya</taxon>
        <taxon>Basidiomycota</taxon>
        <taxon>Ustilaginomycotina</taxon>
        <taxon>Exobasidiomycetes</taxon>
        <taxon>Exobasidiales</taxon>
        <taxon>Brachybasidiaceae</taxon>
        <taxon>Meira</taxon>
    </lineage>
</organism>
<keyword evidence="3" id="KW-1185">Reference proteome</keyword>
<evidence type="ECO:0000313" key="2">
    <source>
        <dbReference type="EMBL" id="PWN38387.1"/>
    </source>
</evidence>
<feature type="region of interest" description="Disordered" evidence="1">
    <location>
        <begin position="854"/>
        <end position="894"/>
    </location>
</feature>
<feature type="compositionally biased region" description="Low complexity" evidence="1">
    <location>
        <begin position="690"/>
        <end position="706"/>
    </location>
</feature>
<feature type="compositionally biased region" description="Polar residues" evidence="1">
    <location>
        <begin position="367"/>
        <end position="376"/>
    </location>
</feature>
<dbReference type="GeneID" id="37020258"/>
<feature type="compositionally biased region" description="Acidic residues" evidence="1">
    <location>
        <begin position="933"/>
        <end position="946"/>
    </location>
</feature>
<protein>
    <submittedName>
        <fullName evidence="2">Uncharacterized protein</fullName>
    </submittedName>
</protein>
<proteinExistence type="predicted"/>
<accession>A0A316VLJ4</accession>
<feature type="region of interest" description="Disordered" evidence="1">
    <location>
        <begin position="558"/>
        <end position="599"/>
    </location>
</feature>
<feature type="compositionally biased region" description="Low complexity" evidence="1">
    <location>
        <begin position="29"/>
        <end position="45"/>
    </location>
</feature>
<dbReference type="EMBL" id="KZ819602">
    <property type="protein sequence ID" value="PWN38387.1"/>
    <property type="molecule type" value="Genomic_DNA"/>
</dbReference>
<feature type="region of interest" description="Disordered" evidence="1">
    <location>
        <begin position="348"/>
        <end position="376"/>
    </location>
</feature>
<feature type="compositionally biased region" description="Polar residues" evidence="1">
    <location>
        <begin position="787"/>
        <end position="804"/>
    </location>
</feature>
<feature type="region of interest" description="Disordered" evidence="1">
    <location>
        <begin position="775"/>
        <end position="804"/>
    </location>
</feature>
<feature type="region of interest" description="Disordered" evidence="1">
    <location>
        <begin position="1"/>
        <end position="72"/>
    </location>
</feature>
<dbReference type="Proteomes" id="UP000245771">
    <property type="component" value="Unassembled WGS sequence"/>
</dbReference>
<dbReference type="OrthoDB" id="2590590at2759"/>
<dbReference type="RefSeq" id="XP_025358689.1">
    <property type="nucleotide sequence ID" value="XM_025498477.1"/>
</dbReference>
<feature type="compositionally biased region" description="Polar residues" evidence="1">
    <location>
        <begin position="863"/>
        <end position="880"/>
    </location>
</feature>
<evidence type="ECO:0000256" key="1">
    <source>
        <dbReference type="SAM" id="MobiDB-lite"/>
    </source>
</evidence>
<name>A0A316VLJ4_9BASI</name>